<keyword evidence="2" id="KW-1185">Reference proteome</keyword>
<protein>
    <submittedName>
        <fullName evidence="1">Uncharacterized protein</fullName>
    </submittedName>
</protein>
<sequence>MSATFDAAKEHLQILQDHWFKRGYRVSGEIQSERINEHDYVYNVRTDLVNGQPKNYRPTLEDLQL</sequence>
<organism evidence="1 2">
    <name type="scientific">Pseudovibrio denitrificans</name>
    <dbReference type="NCBI Taxonomy" id="258256"/>
    <lineage>
        <taxon>Bacteria</taxon>
        <taxon>Pseudomonadati</taxon>
        <taxon>Pseudomonadota</taxon>
        <taxon>Alphaproteobacteria</taxon>
        <taxon>Hyphomicrobiales</taxon>
        <taxon>Stappiaceae</taxon>
        <taxon>Pseudovibrio</taxon>
    </lineage>
</organism>
<evidence type="ECO:0000313" key="1">
    <source>
        <dbReference type="EMBL" id="SFT66848.1"/>
    </source>
</evidence>
<gene>
    <name evidence="1" type="ORF">SAMN05444141_102649</name>
</gene>
<evidence type="ECO:0000313" key="2">
    <source>
        <dbReference type="Proteomes" id="UP000183371"/>
    </source>
</evidence>
<dbReference type="EMBL" id="FPBD01000002">
    <property type="protein sequence ID" value="SFT66848.1"/>
    <property type="molecule type" value="Genomic_DNA"/>
</dbReference>
<dbReference type="RefSeq" id="WP_054782839.1">
    <property type="nucleotide sequence ID" value="NZ_FPBD01000002.1"/>
</dbReference>
<dbReference type="Proteomes" id="UP000183371">
    <property type="component" value="Unassembled WGS sequence"/>
</dbReference>
<name>A0A1I6ZVX3_9HYPH</name>
<proteinExistence type="predicted"/>
<reference evidence="2" key="1">
    <citation type="submission" date="2016-10" db="EMBL/GenBank/DDBJ databases">
        <authorList>
            <person name="Varghese N."/>
            <person name="Submissions S."/>
        </authorList>
    </citation>
    <scope>NUCLEOTIDE SEQUENCE [LARGE SCALE GENOMIC DNA]</scope>
    <source>
        <strain evidence="2">DSM 17465</strain>
    </source>
</reference>
<accession>A0A1I6ZVX3</accession>
<dbReference type="AlphaFoldDB" id="A0A1I6ZVX3"/>